<reference evidence="10 11" key="1">
    <citation type="submission" date="2021-05" db="EMBL/GenBank/DDBJ databases">
        <title>Genome Assembly of Synthetic Allotetraploid Brassica napus Reveals Homoeologous Exchanges between Subgenomes.</title>
        <authorList>
            <person name="Davis J.T."/>
        </authorList>
    </citation>
    <scope>NUCLEOTIDE SEQUENCE [LARGE SCALE GENOMIC DNA]</scope>
    <source>
        <strain evidence="11">cv. Da-Ae</strain>
        <tissue evidence="10">Seedling</tissue>
    </source>
</reference>
<dbReference type="Proteomes" id="UP000824890">
    <property type="component" value="Unassembled WGS sequence"/>
</dbReference>
<evidence type="ECO:0000256" key="6">
    <source>
        <dbReference type="ARBA" id="ARBA00022490"/>
    </source>
</evidence>
<dbReference type="Gene3D" id="3.40.50.300">
    <property type="entry name" value="P-loop containing nucleotide triphosphate hydrolases"/>
    <property type="match status" value="1"/>
</dbReference>
<organism evidence="10 11">
    <name type="scientific">Brassica napus</name>
    <name type="common">Rape</name>
    <dbReference type="NCBI Taxonomy" id="3708"/>
    <lineage>
        <taxon>Eukaryota</taxon>
        <taxon>Viridiplantae</taxon>
        <taxon>Streptophyta</taxon>
        <taxon>Embryophyta</taxon>
        <taxon>Tracheophyta</taxon>
        <taxon>Spermatophyta</taxon>
        <taxon>Magnoliopsida</taxon>
        <taxon>eudicotyledons</taxon>
        <taxon>Gunneridae</taxon>
        <taxon>Pentapetalae</taxon>
        <taxon>rosids</taxon>
        <taxon>malvids</taxon>
        <taxon>Brassicales</taxon>
        <taxon>Brassicaceae</taxon>
        <taxon>Brassiceae</taxon>
        <taxon>Brassica</taxon>
    </lineage>
</organism>
<accession>A0ABQ7ZLK5</accession>
<comment type="similarity">
    <text evidence="4">Belongs to the ELP4 family.</text>
</comment>
<feature type="region of interest" description="Disordered" evidence="9">
    <location>
        <begin position="390"/>
        <end position="413"/>
    </location>
</feature>
<evidence type="ECO:0000256" key="5">
    <source>
        <dbReference type="ARBA" id="ARBA00020265"/>
    </source>
</evidence>
<dbReference type="EMBL" id="JAGKQM010000015">
    <property type="protein sequence ID" value="KAH0881130.1"/>
    <property type="molecule type" value="Genomic_DNA"/>
</dbReference>
<evidence type="ECO:0000256" key="9">
    <source>
        <dbReference type="SAM" id="MobiDB-lite"/>
    </source>
</evidence>
<dbReference type="InterPro" id="IPR008728">
    <property type="entry name" value="Elongator_complex_protein_4"/>
</dbReference>
<keyword evidence="8" id="KW-0539">Nucleus</keyword>
<evidence type="ECO:0000256" key="3">
    <source>
        <dbReference type="ARBA" id="ARBA00005043"/>
    </source>
</evidence>
<evidence type="ECO:0000313" key="11">
    <source>
        <dbReference type="Proteomes" id="UP000824890"/>
    </source>
</evidence>
<sequence length="413" mass="45290">ILKRGASSLSDSAMAAPNVRTSSFSRNISVVSSSPQIPGLKCGPNGTTFISTGIRDLDRILGGGYPLGSLVMVMEDPEAPHHMDLLRTFMSQGLVNSQPLLYASPSKDPRGFLGTLPNPGSSKEDKPIAPDLDQGESLRIAWQYRKYMENQKSSIDDYSNDFDMRKPLERQFLAGRPIDCVSLLDSSDLSVAQDHCATFLTKFPRLCIISFLFDGHLLLSSFKSILFFLALLRSLYFILKNFCDDFHRNSSNIASIGRIAIQSFCSPLCEYSDKESEMLSFIRLLKSMLMVSNAVAIVTFPPSMLSPSSSTRLQHMADTLLSVKAIPDGDKELEKLLTGYKDINGFLNIHKVARINTQVPVILEAKTFSMSLKKRRFLALECLNQAPVDGSSGTSYGTSGSCSGSSKSGALDF</sequence>
<evidence type="ECO:0000256" key="1">
    <source>
        <dbReference type="ARBA" id="ARBA00004123"/>
    </source>
</evidence>
<evidence type="ECO:0000256" key="2">
    <source>
        <dbReference type="ARBA" id="ARBA00004496"/>
    </source>
</evidence>
<keyword evidence="7" id="KW-0819">tRNA processing</keyword>
<keyword evidence="6" id="KW-0963">Cytoplasm</keyword>
<comment type="pathway">
    <text evidence="3">tRNA modification; 5-methoxycarbonylmethyl-2-thiouridine-tRNA biosynthesis.</text>
</comment>
<gene>
    <name evidence="10" type="ORF">HID58_068524</name>
</gene>
<evidence type="ECO:0000256" key="8">
    <source>
        <dbReference type="ARBA" id="ARBA00023242"/>
    </source>
</evidence>
<evidence type="ECO:0000256" key="4">
    <source>
        <dbReference type="ARBA" id="ARBA00007573"/>
    </source>
</evidence>
<dbReference type="InterPro" id="IPR027417">
    <property type="entry name" value="P-loop_NTPase"/>
</dbReference>
<dbReference type="PANTHER" id="PTHR12896">
    <property type="entry name" value="PAX6 NEIGHBOR PROTEIN PAXNEB"/>
    <property type="match status" value="1"/>
</dbReference>
<evidence type="ECO:0000256" key="7">
    <source>
        <dbReference type="ARBA" id="ARBA00022694"/>
    </source>
</evidence>
<name>A0ABQ7ZLK5_BRANA</name>
<comment type="caution">
    <text evidence="10">The sequence shown here is derived from an EMBL/GenBank/DDBJ whole genome shotgun (WGS) entry which is preliminary data.</text>
</comment>
<protein>
    <recommendedName>
        <fullName evidence="5">Elongator complex protein 4</fullName>
    </recommendedName>
</protein>
<dbReference type="PANTHER" id="PTHR12896:SF1">
    <property type="entry name" value="ELONGATOR COMPLEX PROTEIN 4"/>
    <property type="match status" value="1"/>
</dbReference>
<dbReference type="CDD" id="cd19494">
    <property type="entry name" value="Elp4"/>
    <property type="match status" value="1"/>
</dbReference>
<proteinExistence type="inferred from homology"/>
<evidence type="ECO:0000313" key="10">
    <source>
        <dbReference type="EMBL" id="KAH0881130.1"/>
    </source>
</evidence>
<dbReference type="Pfam" id="PF05625">
    <property type="entry name" value="PAXNEB"/>
    <property type="match status" value="1"/>
</dbReference>
<keyword evidence="11" id="KW-1185">Reference proteome</keyword>
<comment type="subcellular location">
    <subcellularLocation>
        <location evidence="2">Cytoplasm</location>
    </subcellularLocation>
    <subcellularLocation>
        <location evidence="1">Nucleus</location>
    </subcellularLocation>
</comment>
<feature type="non-terminal residue" evidence="10">
    <location>
        <position position="1"/>
    </location>
</feature>